<evidence type="ECO:0000313" key="3">
    <source>
        <dbReference type="Proteomes" id="UP000295281"/>
    </source>
</evidence>
<dbReference type="Proteomes" id="UP000295281">
    <property type="component" value="Unassembled WGS sequence"/>
</dbReference>
<dbReference type="AlphaFoldDB" id="A0A4R6UXR7"/>
<evidence type="ECO:0000313" key="2">
    <source>
        <dbReference type="EMBL" id="TDQ52058.1"/>
    </source>
</evidence>
<feature type="compositionally biased region" description="Acidic residues" evidence="1">
    <location>
        <begin position="188"/>
        <end position="206"/>
    </location>
</feature>
<accession>A0A4R6UXR7</accession>
<dbReference type="EMBL" id="SNYN01000008">
    <property type="protein sequence ID" value="TDQ52058.1"/>
    <property type="molecule type" value="Genomic_DNA"/>
</dbReference>
<feature type="compositionally biased region" description="Pro residues" evidence="1">
    <location>
        <begin position="120"/>
        <end position="131"/>
    </location>
</feature>
<feature type="region of interest" description="Disordered" evidence="1">
    <location>
        <begin position="85"/>
        <end position="219"/>
    </location>
</feature>
<name>A0A4R6UXR7_9ACTN</name>
<dbReference type="OrthoDB" id="3483857at2"/>
<keyword evidence="3" id="KW-1185">Reference proteome</keyword>
<reference evidence="2 3" key="1">
    <citation type="submission" date="2019-03" db="EMBL/GenBank/DDBJ databases">
        <title>Genomic Encyclopedia of Type Strains, Phase IV (KMG-IV): sequencing the most valuable type-strain genomes for metagenomic binning, comparative biology and taxonomic classification.</title>
        <authorList>
            <person name="Goeker M."/>
        </authorList>
    </citation>
    <scope>NUCLEOTIDE SEQUENCE [LARGE SCALE GENOMIC DNA]</scope>
    <source>
        <strain evidence="2 3">DSM 46770</strain>
    </source>
</reference>
<dbReference type="RefSeq" id="WP_133741713.1">
    <property type="nucleotide sequence ID" value="NZ_SNYN01000008.1"/>
</dbReference>
<organism evidence="2 3">
    <name type="scientific">Actinorugispora endophytica</name>
    <dbReference type="NCBI Taxonomy" id="1605990"/>
    <lineage>
        <taxon>Bacteria</taxon>
        <taxon>Bacillati</taxon>
        <taxon>Actinomycetota</taxon>
        <taxon>Actinomycetes</taxon>
        <taxon>Streptosporangiales</taxon>
        <taxon>Nocardiopsidaceae</taxon>
        <taxon>Actinorugispora</taxon>
    </lineage>
</organism>
<gene>
    <name evidence="2" type="ORF">EV190_10839</name>
</gene>
<evidence type="ECO:0000256" key="1">
    <source>
        <dbReference type="SAM" id="MobiDB-lite"/>
    </source>
</evidence>
<comment type="caution">
    <text evidence="2">The sequence shown here is derived from an EMBL/GenBank/DDBJ whole genome shotgun (WGS) entry which is preliminary data.</text>
</comment>
<feature type="compositionally biased region" description="Low complexity" evidence="1">
    <location>
        <begin position="101"/>
        <end position="119"/>
    </location>
</feature>
<feature type="compositionally biased region" description="Acidic residues" evidence="1">
    <location>
        <begin position="132"/>
        <end position="141"/>
    </location>
</feature>
<sequence length="219" mass="22512">MTEPFDDRFEERLRAALRAEADSTPTSHDALERIRARTERRLLPWSGLAWLRPAVAVGAAALIAGSVLLSTPQIRDHVLPESFVSAAESHRAETEQPPPEAAADPSDGSGVRPGGSAAAPVPPPAPSPVPSPEEEDEDGEGESPALSCAASPPPEPSPDTRSDPAPESCPATDAPGSPEGESPAPGGDEPDDGTAPESPPADDEEPSPLPEESKSAPTP</sequence>
<proteinExistence type="predicted"/>
<protein>
    <submittedName>
        <fullName evidence="2">Uncharacterized protein</fullName>
    </submittedName>
</protein>
<feature type="compositionally biased region" description="Low complexity" evidence="1">
    <location>
        <begin position="174"/>
        <end position="187"/>
    </location>
</feature>